<dbReference type="Pfam" id="PF14925">
    <property type="entry name" value="HPHLAWLY"/>
    <property type="match status" value="1"/>
</dbReference>
<feature type="domain" description="Microtubule-associated protein 10 C-terminal" evidence="2">
    <location>
        <begin position="292"/>
        <end position="695"/>
    </location>
</feature>
<evidence type="ECO:0000313" key="4">
    <source>
        <dbReference type="Proteomes" id="UP001233172"/>
    </source>
</evidence>
<evidence type="ECO:0000313" key="3">
    <source>
        <dbReference type="EMBL" id="KAK0046904.1"/>
    </source>
</evidence>
<dbReference type="GO" id="GO:0051256">
    <property type="term" value="P:mitotic spindle midzone assembly"/>
    <property type="evidence" value="ECO:0007669"/>
    <property type="project" value="TreeGrafter"/>
</dbReference>
<dbReference type="GO" id="GO:0005813">
    <property type="term" value="C:centrosome"/>
    <property type="evidence" value="ECO:0007669"/>
    <property type="project" value="TreeGrafter"/>
</dbReference>
<feature type="compositionally biased region" description="Polar residues" evidence="1">
    <location>
        <begin position="667"/>
        <end position="676"/>
    </location>
</feature>
<dbReference type="EMBL" id="JASAOG010000158">
    <property type="protein sequence ID" value="KAK0046904.1"/>
    <property type="molecule type" value="Genomic_DNA"/>
</dbReference>
<feature type="region of interest" description="Disordered" evidence="1">
    <location>
        <begin position="775"/>
        <end position="931"/>
    </location>
</feature>
<evidence type="ECO:0000259" key="2">
    <source>
        <dbReference type="Pfam" id="PF14925"/>
    </source>
</evidence>
<dbReference type="PANTHER" id="PTHR21831">
    <property type="entry name" value="MICROTUBULE-ASSOCIATED PROTEIN 10"/>
    <property type="match status" value="1"/>
</dbReference>
<accession>A0AAD8B2K1</accession>
<dbReference type="AlphaFoldDB" id="A0AAD8B2K1"/>
<gene>
    <name evidence="3" type="ORF">Bpfe_023627</name>
</gene>
<dbReference type="GO" id="GO:0005881">
    <property type="term" value="C:cytoplasmic microtubule"/>
    <property type="evidence" value="ECO:0007669"/>
    <property type="project" value="TreeGrafter"/>
</dbReference>
<feature type="compositionally biased region" description="Basic and acidic residues" evidence="1">
    <location>
        <begin position="897"/>
        <end position="915"/>
    </location>
</feature>
<dbReference type="GO" id="GO:0030496">
    <property type="term" value="C:midbody"/>
    <property type="evidence" value="ECO:0007669"/>
    <property type="project" value="TreeGrafter"/>
</dbReference>
<name>A0AAD8B2K1_BIOPF</name>
<dbReference type="GO" id="GO:0031122">
    <property type="term" value="P:cytoplasmic microtubule organization"/>
    <property type="evidence" value="ECO:0007669"/>
    <property type="project" value="TreeGrafter"/>
</dbReference>
<dbReference type="GO" id="GO:0008017">
    <property type="term" value="F:microtubule binding"/>
    <property type="evidence" value="ECO:0007669"/>
    <property type="project" value="InterPro"/>
</dbReference>
<proteinExistence type="predicted"/>
<feature type="region of interest" description="Disordered" evidence="1">
    <location>
        <begin position="607"/>
        <end position="627"/>
    </location>
</feature>
<dbReference type="GO" id="GO:1990023">
    <property type="term" value="C:mitotic spindle midzone"/>
    <property type="evidence" value="ECO:0007669"/>
    <property type="project" value="TreeGrafter"/>
</dbReference>
<dbReference type="InterPro" id="IPR039302">
    <property type="entry name" value="MAP10"/>
</dbReference>
<evidence type="ECO:0000256" key="1">
    <source>
        <dbReference type="SAM" id="MobiDB-lite"/>
    </source>
</evidence>
<organism evidence="3 4">
    <name type="scientific">Biomphalaria pfeifferi</name>
    <name type="common">Bloodfluke planorb</name>
    <name type="synonym">Freshwater snail</name>
    <dbReference type="NCBI Taxonomy" id="112525"/>
    <lineage>
        <taxon>Eukaryota</taxon>
        <taxon>Metazoa</taxon>
        <taxon>Spiralia</taxon>
        <taxon>Lophotrochozoa</taxon>
        <taxon>Mollusca</taxon>
        <taxon>Gastropoda</taxon>
        <taxon>Heterobranchia</taxon>
        <taxon>Euthyneura</taxon>
        <taxon>Panpulmonata</taxon>
        <taxon>Hygrophila</taxon>
        <taxon>Lymnaeoidea</taxon>
        <taxon>Planorbidae</taxon>
        <taxon>Biomphalaria</taxon>
    </lineage>
</organism>
<comment type="caution">
    <text evidence="3">The sequence shown here is derived from an EMBL/GenBank/DDBJ whole genome shotgun (WGS) entry which is preliminary data.</text>
</comment>
<dbReference type="Pfam" id="PF14924">
    <property type="entry name" value="MAP10_N"/>
    <property type="match status" value="1"/>
</dbReference>
<dbReference type="PANTHER" id="PTHR21831:SF2">
    <property type="entry name" value="MICROTUBULE-ASSOCIATED PROTEIN 10"/>
    <property type="match status" value="1"/>
</dbReference>
<feature type="region of interest" description="Disordered" evidence="1">
    <location>
        <begin position="657"/>
        <end position="743"/>
    </location>
</feature>
<feature type="compositionally biased region" description="Polar residues" evidence="1">
    <location>
        <begin position="797"/>
        <end position="811"/>
    </location>
</feature>
<dbReference type="Proteomes" id="UP001233172">
    <property type="component" value="Unassembled WGS sequence"/>
</dbReference>
<keyword evidence="4" id="KW-1185">Reference proteome</keyword>
<dbReference type="GO" id="GO:0032467">
    <property type="term" value="P:positive regulation of cytokinesis"/>
    <property type="evidence" value="ECO:0007669"/>
    <property type="project" value="TreeGrafter"/>
</dbReference>
<sequence>MPGNLLQEKTGDHEVSLFSLEVVVEKVYIPHSPCRFPAVAFRLLDFPTILIKHVEDDLGKAIRDKISSDPYYNIPNQFIELKDKHGNFMIKKGKSCLFKISADVLKQHLASTPLYVMIIDLFPEVPKLVGNSSIPLNSLIESICIDIIKLGSTVPSVHGDKGLFKIYNLMGKEIGYFVLGFRLLCLGPSLIPHLPDSALVHQGKHSEQQFDQLVDEIREEKVCIANATQSKHKHSSSMTEPLQQETVEKKDKEIHVNLERVSANRRDLHSASTQTENKIKVSKSQNVIGRWIKHVDTQKDENDLIINNIICPPPMFYNSKASPALLMQHCSPGTQFDEDLSVNELSEIESFDGFGLHYEKHRKTDSSKHDKMMSTEKQLSPKVKNSELYIPQAREGEIIKGLKVAPRPETIFPLLTALIKELSHIQNPQLLMDVSNKLQTASTISPEQQAIKKTALPENEKLPLSIVSAVASALTKKFEASKPTKEKDSSVKQNLPVQLKNVPGADKKTDVIEKAIKKPKFGVPTIKGKLVFGLTHTQRLRLQKTNPEWLKLAEKEMSDLKAKQHSEKKRPDMDDINATTFSDTLTEVRRLAEQELNTPAALGDTLQNVSSEQEFGSTADGLENRNLHHKLRKKNAKTHTKSKHFLKARHNKNVSAKLKEQNKHRQSSLQIHSSSVEIKGNNSDEDQFSVQSSRSRSIEVRLPSAEPESIIDASTVNSDSESDSDKDIPLPDDSKKEPHKSSIINFSKYLSRSSSAPESIHGAANSSLNISSALDENSPLESTRHSKSVISDKNDSHVFQSTDYDTHQFLSTEEPELQGLASGEDLNLSESLDTGRKSVPLAGTSQKFPVIIPQLSESSPVPSVRRSHTKIDLGNLSHLASASYSKDLNSSKIFSPKSKEEMKSESQKLNPHESSRIVTPKLSIHDNRVTTPKLALPDSRVATPKIALPDSRVSTPKLAITPRSVSSSPRQPKPHPRKTLRESIHTDSISSYMPSDPDNVIVSLSTSNSGNYSEDFLQVNTSGTSEASSVEPLPNIISSAKLGYTIN</sequence>
<reference evidence="3" key="1">
    <citation type="journal article" date="2023" name="PLoS Negl. Trop. Dis.">
        <title>A genome sequence for Biomphalaria pfeifferi, the major vector snail for the human-infecting parasite Schistosoma mansoni.</title>
        <authorList>
            <person name="Bu L."/>
            <person name="Lu L."/>
            <person name="Laidemitt M.R."/>
            <person name="Zhang S.M."/>
            <person name="Mutuku M."/>
            <person name="Mkoji G."/>
            <person name="Steinauer M."/>
            <person name="Loker E.S."/>
        </authorList>
    </citation>
    <scope>NUCLEOTIDE SEQUENCE</scope>
    <source>
        <strain evidence="3">KasaAsao</strain>
    </source>
</reference>
<feature type="compositionally biased region" description="Polar residues" evidence="1">
    <location>
        <begin position="607"/>
        <end position="616"/>
    </location>
</feature>
<feature type="compositionally biased region" description="Polar residues" evidence="1">
    <location>
        <begin position="878"/>
        <end position="893"/>
    </location>
</feature>
<dbReference type="InterPro" id="IPR026679">
    <property type="entry name" value="MAP10_C-term"/>
</dbReference>
<reference evidence="3" key="2">
    <citation type="submission" date="2023-04" db="EMBL/GenBank/DDBJ databases">
        <authorList>
            <person name="Bu L."/>
            <person name="Lu L."/>
            <person name="Laidemitt M.R."/>
            <person name="Zhang S.M."/>
            <person name="Mutuku M."/>
            <person name="Mkoji G."/>
            <person name="Steinauer M."/>
            <person name="Loker E.S."/>
        </authorList>
    </citation>
    <scope>NUCLEOTIDE SEQUENCE</scope>
    <source>
        <strain evidence="3">KasaAsao</strain>
        <tissue evidence="3">Whole Snail</tissue>
    </source>
</reference>
<feature type="compositionally biased region" description="Basic and acidic residues" evidence="1">
    <location>
        <begin position="723"/>
        <end position="740"/>
    </location>
</feature>
<dbReference type="GO" id="GO:0097431">
    <property type="term" value="C:mitotic spindle pole"/>
    <property type="evidence" value="ECO:0007669"/>
    <property type="project" value="TreeGrafter"/>
</dbReference>
<protein>
    <submittedName>
        <fullName evidence="3">Microtubule-associated protein 10</fullName>
    </submittedName>
</protein>
<feature type="region of interest" description="Disordered" evidence="1">
    <location>
        <begin position="947"/>
        <end position="983"/>
    </location>
</feature>